<dbReference type="Gene3D" id="2.60.120.200">
    <property type="match status" value="1"/>
</dbReference>
<dbReference type="InterPro" id="IPR051795">
    <property type="entry name" value="Glycosyl_Hydrlase_43"/>
</dbReference>
<feature type="signal peptide" evidence="5">
    <location>
        <begin position="1"/>
        <end position="17"/>
    </location>
</feature>
<dbReference type="InterPro" id="IPR013320">
    <property type="entry name" value="ConA-like_dom_sf"/>
</dbReference>
<reference evidence="7 8" key="1">
    <citation type="journal article" date="2012" name="BMC Genomics">
        <title>Sequencing the genome of Marssonina brunnea reveals fungus-poplar co-evolution.</title>
        <authorList>
            <person name="Zhu S."/>
            <person name="Cao Y.-Z."/>
            <person name="Jiang C."/>
            <person name="Tan B.-Y."/>
            <person name="Wang Z."/>
            <person name="Feng S."/>
            <person name="Zhang L."/>
            <person name="Su X.-H."/>
            <person name="Brejova B."/>
            <person name="Vinar T."/>
            <person name="Xu M."/>
            <person name="Wang M.-X."/>
            <person name="Zhang S.-G."/>
            <person name="Huang M.-R."/>
            <person name="Wu R."/>
            <person name="Zhou Y."/>
        </authorList>
    </citation>
    <scope>NUCLEOTIDE SEQUENCE [LARGE SCALE GENOMIC DNA]</scope>
    <source>
        <strain evidence="7 8">MB_m1</strain>
    </source>
</reference>
<dbReference type="eggNOG" id="ENOG502RT0S">
    <property type="taxonomic scope" value="Eukaryota"/>
</dbReference>
<keyword evidence="3 4" id="KW-0326">Glycosidase</keyword>
<dbReference type="OMA" id="HDHTLFF"/>
<dbReference type="OrthoDB" id="2139957at2759"/>
<evidence type="ECO:0000256" key="4">
    <source>
        <dbReference type="RuleBase" id="RU361187"/>
    </source>
</evidence>
<dbReference type="PANTHER" id="PTHR42812:SF15">
    <property type="entry name" value="HYDROLASE, PUTATIVE (AFU_ORTHOLOGUE AFUA_2G00930)-RELATED"/>
    <property type="match status" value="1"/>
</dbReference>
<protein>
    <submittedName>
        <fullName evidence="7">Glycosyl hydrolase family 43 protein</fullName>
    </submittedName>
</protein>
<organism evidence="7 8">
    <name type="scientific">Marssonina brunnea f. sp. multigermtubi (strain MB_m1)</name>
    <name type="common">Marssonina leaf spot fungus</name>
    <dbReference type="NCBI Taxonomy" id="1072389"/>
    <lineage>
        <taxon>Eukaryota</taxon>
        <taxon>Fungi</taxon>
        <taxon>Dikarya</taxon>
        <taxon>Ascomycota</taxon>
        <taxon>Pezizomycotina</taxon>
        <taxon>Leotiomycetes</taxon>
        <taxon>Helotiales</taxon>
        <taxon>Drepanopezizaceae</taxon>
        <taxon>Drepanopeziza</taxon>
    </lineage>
</organism>
<evidence type="ECO:0000259" key="6">
    <source>
        <dbReference type="Pfam" id="PF17851"/>
    </source>
</evidence>
<dbReference type="Gene3D" id="2.115.10.20">
    <property type="entry name" value="Glycosyl hydrolase domain, family 43"/>
    <property type="match status" value="1"/>
</dbReference>
<dbReference type="Proteomes" id="UP000006753">
    <property type="component" value="Unassembled WGS sequence"/>
</dbReference>
<dbReference type="InterPro" id="IPR006710">
    <property type="entry name" value="Glyco_hydro_43"/>
</dbReference>
<evidence type="ECO:0000313" key="8">
    <source>
        <dbReference type="Proteomes" id="UP000006753"/>
    </source>
</evidence>
<keyword evidence="8" id="KW-1185">Reference proteome</keyword>
<proteinExistence type="inferred from homology"/>
<dbReference type="HOGENOM" id="CLU_016508_1_1_1"/>
<dbReference type="Pfam" id="PF17851">
    <property type="entry name" value="GH43_C2"/>
    <property type="match status" value="1"/>
</dbReference>
<keyword evidence="5" id="KW-0732">Signal</keyword>
<dbReference type="CDD" id="cd09001">
    <property type="entry name" value="GH43_FsAxh1-like"/>
    <property type="match status" value="1"/>
</dbReference>
<dbReference type="InterPro" id="IPR023296">
    <property type="entry name" value="Glyco_hydro_beta-prop_sf"/>
</dbReference>
<dbReference type="EMBL" id="JH921439">
    <property type="protein sequence ID" value="EKD16180.1"/>
    <property type="molecule type" value="Genomic_DNA"/>
</dbReference>
<feature type="domain" description="Beta-xylosidase C-terminal Concanavalin A-like" evidence="6">
    <location>
        <begin position="322"/>
        <end position="520"/>
    </location>
</feature>
<feature type="chain" id="PRO_5003852479" evidence="5">
    <location>
        <begin position="18"/>
        <end position="523"/>
    </location>
</feature>
<evidence type="ECO:0000256" key="5">
    <source>
        <dbReference type="SAM" id="SignalP"/>
    </source>
</evidence>
<dbReference type="STRING" id="1072389.K1WFH7"/>
<keyword evidence="2 4" id="KW-0378">Hydrolase</keyword>
<evidence type="ECO:0000256" key="2">
    <source>
        <dbReference type="ARBA" id="ARBA00022801"/>
    </source>
</evidence>
<dbReference type="GO" id="GO:0004553">
    <property type="term" value="F:hydrolase activity, hydrolyzing O-glycosyl compounds"/>
    <property type="evidence" value="ECO:0007669"/>
    <property type="project" value="InterPro"/>
</dbReference>
<dbReference type="Pfam" id="PF04616">
    <property type="entry name" value="Glyco_hydro_43"/>
    <property type="match status" value="1"/>
</dbReference>
<gene>
    <name evidence="7" type="ORF">MBM_05474</name>
</gene>
<dbReference type="GeneID" id="18761409"/>
<dbReference type="InterPro" id="IPR041542">
    <property type="entry name" value="GH43_C2"/>
</dbReference>
<dbReference type="SUPFAM" id="SSF49899">
    <property type="entry name" value="Concanavalin A-like lectins/glucanases"/>
    <property type="match status" value="1"/>
</dbReference>
<dbReference type="GO" id="GO:0005975">
    <property type="term" value="P:carbohydrate metabolic process"/>
    <property type="evidence" value="ECO:0007669"/>
    <property type="project" value="InterPro"/>
</dbReference>
<comment type="similarity">
    <text evidence="1 4">Belongs to the glycosyl hydrolase 43 family.</text>
</comment>
<evidence type="ECO:0000256" key="1">
    <source>
        <dbReference type="ARBA" id="ARBA00009865"/>
    </source>
</evidence>
<sequence>MLGLTLLAAALVPSVYSQATFDNPALYADFADNDISTGPDGGYYFSASNMHYSPGAPILRSDDLLNWKLIGHSVPTLATFGSKYEMTGNLAYTRGTWASTMRYRPSNGRWYWYGCTDFTNSWVFTASSPEGPWDNGKKISGTCFYDCGLLVDDDDTMYIVYGKNDVNVATMSKDGMSISKTTPAFALPQDGLQYIEGNRMYKRKGIYYILDNDPNTRTTMIWKSDKPTGPWVRKNLGVNVKGPLPPFTVPHQGSLVETPGDHWFFMSFQWIFPAGRIPVLAPISWGSDGYPILKTESGNKWGLTYPEPISPQVFTPSWQRNDTFSGSSLDVHWEWNHAPDPSGFSVKNGVTLRTVTVTKDLFKARNTLTHRTFGPRSVATITLDISKMADGDEAGLASFRDWTATIGLVRTGGTFRIQNIQGMTQDPTKSWATLDTGNTIATATLPGDTTTVYLRGTMILGGDSSKECSFEYSLDGQSFTALGDGYTMNSDWRYFQGQRWAIYSFATKALGGSVTLKKFEMSG</sequence>
<dbReference type="PANTHER" id="PTHR42812">
    <property type="entry name" value="BETA-XYLOSIDASE"/>
    <property type="match status" value="1"/>
</dbReference>
<evidence type="ECO:0000313" key="7">
    <source>
        <dbReference type="EMBL" id="EKD16180.1"/>
    </source>
</evidence>
<accession>K1WFH7</accession>
<dbReference type="InParanoid" id="K1WFH7"/>
<dbReference type="AlphaFoldDB" id="K1WFH7"/>
<evidence type="ECO:0000256" key="3">
    <source>
        <dbReference type="ARBA" id="ARBA00023295"/>
    </source>
</evidence>
<dbReference type="KEGG" id="mbe:MBM_05474"/>
<name>K1WFH7_MARBU</name>
<dbReference type="SUPFAM" id="SSF75005">
    <property type="entry name" value="Arabinanase/levansucrase/invertase"/>
    <property type="match status" value="1"/>
</dbReference>